<reference evidence="1" key="1">
    <citation type="journal article" date="2022" name="Int. J. Mol. Sci.">
        <title>Draft Genome of Tanacetum Coccineum: Genomic Comparison of Closely Related Tanacetum-Family Plants.</title>
        <authorList>
            <person name="Yamashiro T."/>
            <person name="Shiraishi A."/>
            <person name="Nakayama K."/>
            <person name="Satake H."/>
        </authorList>
    </citation>
    <scope>NUCLEOTIDE SEQUENCE</scope>
</reference>
<dbReference type="EMBL" id="BQNB010017385">
    <property type="protein sequence ID" value="GJT62535.1"/>
    <property type="molecule type" value="Genomic_DNA"/>
</dbReference>
<comment type="caution">
    <text evidence="1">The sequence shown here is derived from an EMBL/GenBank/DDBJ whole genome shotgun (WGS) entry which is preliminary data.</text>
</comment>
<reference evidence="1" key="2">
    <citation type="submission" date="2022-01" db="EMBL/GenBank/DDBJ databases">
        <authorList>
            <person name="Yamashiro T."/>
            <person name="Shiraishi A."/>
            <person name="Satake H."/>
            <person name="Nakayama K."/>
        </authorList>
    </citation>
    <scope>NUCLEOTIDE SEQUENCE</scope>
</reference>
<sequence>MEPTTEVSNSNLFDVLNSVENNVDLGTNGGTSNLASKKVNSSGSLFWNVKSSSTSTTPIVEKIDNIERLIIEENATLVDDESKPLANVDFSGDHDSDDEVASVDNDMDILDNIQAICDNLDIKVQGRKKK</sequence>
<evidence type="ECO:0000313" key="2">
    <source>
        <dbReference type="Proteomes" id="UP001151760"/>
    </source>
</evidence>
<protein>
    <submittedName>
        <fullName evidence="1">Uncharacterized protein</fullName>
    </submittedName>
</protein>
<gene>
    <name evidence="1" type="ORF">Tco_1006068</name>
</gene>
<name>A0ABQ5FHU7_9ASTR</name>
<proteinExistence type="predicted"/>
<dbReference type="Proteomes" id="UP001151760">
    <property type="component" value="Unassembled WGS sequence"/>
</dbReference>
<keyword evidence="2" id="KW-1185">Reference proteome</keyword>
<evidence type="ECO:0000313" key="1">
    <source>
        <dbReference type="EMBL" id="GJT62535.1"/>
    </source>
</evidence>
<organism evidence="1 2">
    <name type="scientific">Tanacetum coccineum</name>
    <dbReference type="NCBI Taxonomy" id="301880"/>
    <lineage>
        <taxon>Eukaryota</taxon>
        <taxon>Viridiplantae</taxon>
        <taxon>Streptophyta</taxon>
        <taxon>Embryophyta</taxon>
        <taxon>Tracheophyta</taxon>
        <taxon>Spermatophyta</taxon>
        <taxon>Magnoliopsida</taxon>
        <taxon>eudicotyledons</taxon>
        <taxon>Gunneridae</taxon>
        <taxon>Pentapetalae</taxon>
        <taxon>asterids</taxon>
        <taxon>campanulids</taxon>
        <taxon>Asterales</taxon>
        <taxon>Asteraceae</taxon>
        <taxon>Asteroideae</taxon>
        <taxon>Anthemideae</taxon>
        <taxon>Anthemidinae</taxon>
        <taxon>Tanacetum</taxon>
    </lineage>
</organism>
<accession>A0ABQ5FHU7</accession>